<proteinExistence type="predicted"/>
<protein>
    <recommendedName>
        <fullName evidence="3">DZANK-type domain-containing protein</fullName>
    </recommendedName>
</protein>
<reference evidence="1 2" key="1">
    <citation type="submission" date="2016-10" db="EMBL/GenBank/DDBJ databases">
        <authorList>
            <person name="de Groot N.N."/>
        </authorList>
    </citation>
    <scope>NUCLEOTIDE SEQUENCE [LARGE SCALE GENOMIC DNA]</scope>
    <source>
        <strain evidence="1 2">743A</strain>
    </source>
</reference>
<dbReference type="EMBL" id="FOYZ01000020">
    <property type="protein sequence ID" value="SFS05931.1"/>
    <property type="molecule type" value="Genomic_DNA"/>
</dbReference>
<evidence type="ECO:0000313" key="1">
    <source>
        <dbReference type="EMBL" id="SFS05931.1"/>
    </source>
</evidence>
<evidence type="ECO:0000313" key="2">
    <source>
        <dbReference type="Proteomes" id="UP000199659"/>
    </source>
</evidence>
<dbReference type="STRING" id="37658.SAMN05661086_03497"/>
<evidence type="ECO:0008006" key="3">
    <source>
        <dbReference type="Google" id="ProtNLM"/>
    </source>
</evidence>
<accession>A0A1I6LR45</accession>
<dbReference type="AlphaFoldDB" id="A0A1I6LR45"/>
<keyword evidence="2" id="KW-1185">Reference proteome</keyword>
<dbReference type="RefSeq" id="WP_092563844.1">
    <property type="nucleotide sequence ID" value="NZ_FOYZ01000020.1"/>
</dbReference>
<gene>
    <name evidence="1" type="ORF">SAMN05661086_03497</name>
</gene>
<name>A0A1I6LR45_9FIRM</name>
<dbReference type="OrthoDB" id="2054691at2"/>
<dbReference type="Proteomes" id="UP000199659">
    <property type="component" value="Unassembled WGS sequence"/>
</dbReference>
<sequence>MAGKLCPNCNQYTFFETATGRKCTKCNYEMTVPSNSGKGGKGQKCPNCNKYTVFNNKCSSCGAKFSKNDI</sequence>
<organism evidence="1 2">
    <name type="scientific">Anaeromicropila populeti</name>
    <dbReference type="NCBI Taxonomy" id="37658"/>
    <lineage>
        <taxon>Bacteria</taxon>
        <taxon>Bacillati</taxon>
        <taxon>Bacillota</taxon>
        <taxon>Clostridia</taxon>
        <taxon>Lachnospirales</taxon>
        <taxon>Lachnospiraceae</taxon>
        <taxon>Anaeromicropila</taxon>
    </lineage>
</organism>